<evidence type="ECO:0000256" key="3">
    <source>
        <dbReference type="ARBA" id="ARBA00022630"/>
    </source>
</evidence>
<dbReference type="InterPro" id="IPR036188">
    <property type="entry name" value="FAD/NAD-bd_sf"/>
</dbReference>
<comment type="caution">
    <text evidence="8">The sequence shown here is derived from an EMBL/GenBank/DDBJ whole genome shotgun (WGS) entry which is preliminary data.</text>
</comment>
<comment type="cofactor">
    <cofactor evidence="1">
        <name>FAD</name>
        <dbReference type="ChEBI" id="CHEBI:57692"/>
    </cofactor>
</comment>
<dbReference type="Proteomes" id="UP001196565">
    <property type="component" value="Unassembled WGS sequence"/>
</dbReference>
<evidence type="ECO:0000256" key="5">
    <source>
        <dbReference type="ARBA" id="ARBA00023002"/>
    </source>
</evidence>
<dbReference type="PANTHER" id="PTHR43004">
    <property type="entry name" value="TRK SYSTEM POTASSIUM UPTAKE PROTEIN"/>
    <property type="match status" value="1"/>
</dbReference>
<gene>
    <name evidence="8" type="ORF">KPL78_14035</name>
</gene>
<dbReference type="InterPro" id="IPR036249">
    <property type="entry name" value="Thioredoxin-like_sf"/>
</dbReference>
<evidence type="ECO:0000313" key="8">
    <source>
        <dbReference type="EMBL" id="MBW6398980.1"/>
    </source>
</evidence>
<evidence type="ECO:0000256" key="6">
    <source>
        <dbReference type="SAM" id="MobiDB-lite"/>
    </source>
</evidence>
<dbReference type="SUPFAM" id="SSF52833">
    <property type="entry name" value="Thioredoxin-like"/>
    <property type="match status" value="1"/>
</dbReference>
<dbReference type="Gene3D" id="3.40.30.20">
    <property type="match status" value="1"/>
</dbReference>
<keyword evidence="5" id="KW-0560">Oxidoreductase</keyword>
<sequence>MPQPILIVGAGPVGLTLAVELTRFGVPVRIVDRAAVRTDKSKALVLWSRSLELMDRTGETSAFLAAGMRSGGANILAKGRQLGRVSFTTEGTPYPFALMIPQSETERLLEEHLAARGVTVGRQVELIRFTPGADGVEAVLRGVDGSEETVQAPWMIGCDGAHSAVRHGLGMAFEGDTLPSQWVLADVHLKGLPTAPDELALFWHADGVLALFPISPGRYRMIADIGETSDGTARPDPTLEEVQDLLDRRGQPGMVASDPIWLAGFRINERKVKSYSAGRVFLAGDAAHIHSPAGGQGMNTGMQDAFNLAWKLALVVQGKAAAEPLLESYSIERSAVGDIVLSNAGRMTAVATLRGSAKQTLRNLMASLVLHVPAIRRVMGRTLSELTIAYPQSPLTVPGGRHSGGPAAGDRMPPRPGEPPIGAGDTPRFALFAEASPEATELLARYGALMEATPRAPIAPGAMWLVRPDGYVALVAKAGEWAEIEGYLGRLVAKG</sequence>
<proteinExistence type="inferred from homology"/>
<dbReference type="InterPro" id="IPR038220">
    <property type="entry name" value="PHOX_C_sf"/>
</dbReference>
<organism evidence="8 9">
    <name type="scientific">Roseomonas alba</name>
    <dbReference type="NCBI Taxonomy" id="2846776"/>
    <lineage>
        <taxon>Bacteria</taxon>
        <taxon>Pseudomonadati</taxon>
        <taxon>Pseudomonadota</taxon>
        <taxon>Alphaproteobacteria</taxon>
        <taxon>Acetobacterales</taxon>
        <taxon>Roseomonadaceae</taxon>
        <taxon>Roseomonas</taxon>
    </lineage>
</organism>
<keyword evidence="3" id="KW-0285">Flavoprotein</keyword>
<evidence type="ECO:0000259" key="7">
    <source>
        <dbReference type="Pfam" id="PF01494"/>
    </source>
</evidence>
<keyword evidence="4" id="KW-0274">FAD</keyword>
<dbReference type="InterPro" id="IPR050641">
    <property type="entry name" value="RIFMO-like"/>
</dbReference>
<keyword evidence="9" id="KW-1185">Reference proteome</keyword>
<evidence type="ECO:0000256" key="2">
    <source>
        <dbReference type="ARBA" id="ARBA00007801"/>
    </source>
</evidence>
<evidence type="ECO:0000313" key="9">
    <source>
        <dbReference type="Proteomes" id="UP001196565"/>
    </source>
</evidence>
<dbReference type="GO" id="GO:0004497">
    <property type="term" value="F:monooxygenase activity"/>
    <property type="evidence" value="ECO:0007669"/>
    <property type="project" value="UniProtKB-KW"/>
</dbReference>
<dbReference type="SUPFAM" id="SSF51905">
    <property type="entry name" value="FAD/NAD(P)-binding domain"/>
    <property type="match status" value="1"/>
</dbReference>
<protein>
    <submittedName>
        <fullName evidence="8">FAD-dependent monooxygenase</fullName>
    </submittedName>
</protein>
<feature type="region of interest" description="Disordered" evidence="6">
    <location>
        <begin position="394"/>
        <end position="420"/>
    </location>
</feature>
<dbReference type="InterPro" id="IPR002938">
    <property type="entry name" value="FAD-bd"/>
</dbReference>
<feature type="domain" description="FAD-binding" evidence="7">
    <location>
        <begin position="4"/>
        <end position="343"/>
    </location>
</feature>
<dbReference type="Gene3D" id="3.30.70.2450">
    <property type="match status" value="1"/>
</dbReference>
<comment type="similarity">
    <text evidence="2">Belongs to the PheA/TfdB FAD monooxygenase family.</text>
</comment>
<keyword evidence="8" id="KW-0503">Monooxygenase</keyword>
<evidence type="ECO:0000256" key="1">
    <source>
        <dbReference type="ARBA" id="ARBA00001974"/>
    </source>
</evidence>
<dbReference type="Gene3D" id="3.50.50.60">
    <property type="entry name" value="FAD/NAD(P)-binding domain"/>
    <property type="match status" value="1"/>
</dbReference>
<dbReference type="RefSeq" id="WP_219763570.1">
    <property type="nucleotide sequence ID" value="NZ_JAHYBZ010000004.1"/>
</dbReference>
<dbReference type="PANTHER" id="PTHR43004:SF19">
    <property type="entry name" value="BINDING MONOOXYGENASE, PUTATIVE (JCVI)-RELATED"/>
    <property type="match status" value="1"/>
</dbReference>
<name>A0ABS7A9K5_9PROT</name>
<evidence type="ECO:0000256" key="4">
    <source>
        <dbReference type="ARBA" id="ARBA00022827"/>
    </source>
</evidence>
<reference evidence="8 9" key="1">
    <citation type="submission" date="2021-07" db="EMBL/GenBank/DDBJ databases">
        <authorList>
            <person name="So Y."/>
        </authorList>
    </citation>
    <scope>NUCLEOTIDE SEQUENCE [LARGE SCALE GENOMIC DNA]</scope>
    <source>
        <strain evidence="8 9">HJA6</strain>
    </source>
</reference>
<accession>A0ABS7A9K5</accession>
<dbReference type="EMBL" id="JAHYBZ010000004">
    <property type="protein sequence ID" value="MBW6398980.1"/>
    <property type="molecule type" value="Genomic_DNA"/>
</dbReference>
<dbReference type="PRINTS" id="PR00420">
    <property type="entry name" value="RNGMNOXGNASE"/>
</dbReference>
<dbReference type="Pfam" id="PF01494">
    <property type="entry name" value="FAD_binding_3"/>
    <property type="match status" value="1"/>
</dbReference>